<dbReference type="Proteomes" id="UP000822688">
    <property type="component" value="Chromosome V"/>
</dbReference>
<reference evidence="2" key="1">
    <citation type="submission" date="2020-06" db="EMBL/GenBank/DDBJ databases">
        <title>WGS assembly of Ceratodon purpureus strain R40.</title>
        <authorList>
            <person name="Carey S.B."/>
            <person name="Jenkins J."/>
            <person name="Shu S."/>
            <person name="Lovell J.T."/>
            <person name="Sreedasyam A."/>
            <person name="Maumus F."/>
            <person name="Tiley G.P."/>
            <person name="Fernandez-Pozo N."/>
            <person name="Barry K."/>
            <person name="Chen C."/>
            <person name="Wang M."/>
            <person name="Lipzen A."/>
            <person name="Daum C."/>
            <person name="Saski C.A."/>
            <person name="Payton A.C."/>
            <person name="Mcbreen J.C."/>
            <person name="Conrad R.E."/>
            <person name="Kollar L.M."/>
            <person name="Olsson S."/>
            <person name="Huttunen S."/>
            <person name="Landis J.B."/>
            <person name="Wickett N.J."/>
            <person name="Johnson M.G."/>
            <person name="Rensing S.A."/>
            <person name="Grimwood J."/>
            <person name="Schmutz J."/>
            <person name="Mcdaniel S.F."/>
        </authorList>
    </citation>
    <scope>NUCLEOTIDE SEQUENCE</scope>
    <source>
        <strain evidence="2">R40</strain>
    </source>
</reference>
<keyword evidence="3" id="KW-1185">Reference proteome</keyword>
<evidence type="ECO:0000313" key="2">
    <source>
        <dbReference type="EMBL" id="KAG0572570.1"/>
    </source>
</evidence>
<gene>
    <name evidence="2" type="ORF">KC19_VG106500</name>
</gene>
<dbReference type="AlphaFoldDB" id="A0A8T0HNS2"/>
<protein>
    <submittedName>
        <fullName evidence="2">Uncharacterized protein</fullName>
    </submittedName>
</protein>
<sequence>MIHPSSVGRNSPVITLSSRPHTRQTLSFPLPASCCKRLLIHEALDQTLFRTRISNSPIVHLQKPRTLRP</sequence>
<organism evidence="2 3">
    <name type="scientific">Ceratodon purpureus</name>
    <name type="common">Fire moss</name>
    <name type="synonym">Dicranum purpureum</name>
    <dbReference type="NCBI Taxonomy" id="3225"/>
    <lineage>
        <taxon>Eukaryota</taxon>
        <taxon>Viridiplantae</taxon>
        <taxon>Streptophyta</taxon>
        <taxon>Embryophyta</taxon>
        <taxon>Bryophyta</taxon>
        <taxon>Bryophytina</taxon>
        <taxon>Bryopsida</taxon>
        <taxon>Dicranidae</taxon>
        <taxon>Pseudoditrichales</taxon>
        <taxon>Ditrichaceae</taxon>
        <taxon>Ceratodon</taxon>
    </lineage>
</organism>
<dbReference type="EMBL" id="CM026426">
    <property type="protein sequence ID" value="KAG0572570.1"/>
    <property type="molecule type" value="Genomic_DNA"/>
</dbReference>
<proteinExistence type="predicted"/>
<name>A0A8T0HNS2_CERPU</name>
<evidence type="ECO:0000256" key="1">
    <source>
        <dbReference type="SAM" id="MobiDB-lite"/>
    </source>
</evidence>
<comment type="caution">
    <text evidence="2">The sequence shown here is derived from an EMBL/GenBank/DDBJ whole genome shotgun (WGS) entry which is preliminary data.</text>
</comment>
<evidence type="ECO:0000313" key="3">
    <source>
        <dbReference type="Proteomes" id="UP000822688"/>
    </source>
</evidence>
<feature type="region of interest" description="Disordered" evidence="1">
    <location>
        <begin position="1"/>
        <end position="20"/>
    </location>
</feature>
<accession>A0A8T0HNS2</accession>
<feature type="compositionally biased region" description="Polar residues" evidence="1">
    <location>
        <begin position="7"/>
        <end position="20"/>
    </location>
</feature>